<dbReference type="InterPro" id="IPR001320">
    <property type="entry name" value="Iontro_rcpt_C"/>
</dbReference>
<dbReference type="STRING" id="1403537.Q428_07635"/>
<evidence type="ECO:0000313" key="7">
    <source>
        <dbReference type="EMBL" id="EYE88445.1"/>
    </source>
</evidence>
<dbReference type="GO" id="GO:0015276">
    <property type="term" value="F:ligand-gated monoatomic ion channel activity"/>
    <property type="evidence" value="ECO:0007669"/>
    <property type="project" value="InterPro"/>
</dbReference>
<evidence type="ECO:0000259" key="6">
    <source>
        <dbReference type="SMART" id="SM00079"/>
    </source>
</evidence>
<dbReference type="Pfam" id="PF00497">
    <property type="entry name" value="SBP_bac_3"/>
    <property type="match status" value="1"/>
</dbReference>
<dbReference type="Proteomes" id="UP000019681">
    <property type="component" value="Unassembled WGS sequence"/>
</dbReference>
<feature type="domain" description="Solute-binding protein family 3/N-terminal" evidence="5">
    <location>
        <begin position="40"/>
        <end position="260"/>
    </location>
</feature>
<dbReference type="GO" id="GO:0016020">
    <property type="term" value="C:membrane"/>
    <property type="evidence" value="ECO:0007669"/>
    <property type="project" value="InterPro"/>
</dbReference>
<dbReference type="OrthoDB" id="9775197at2"/>
<keyword evidence="3" id="KW-0732">Signal</keyword>
<comment type="subcellular location">
    <subcellularLocation>
        <location evidence="1">Cell envelope</location>
    </subcellularLocation>
</comment>
<feature type="domain" description="Ionotropic glutamate receptor C-terminal" evidence="6">
    <location>
        <begin position="40"/>
        <end position="259"/>
    </location>
</feature>
<dbReference type="PANTHER" id="PTHR35936:SF34">
    <property type="entry name" value="ABC TRANSPORTER EXTRACELLULAR-BINDING PROTEIN YCKB-RELATED"/>
    <property type="match status" value="1"/>
</dbReference>
<dbReference type="InterPro" id="IPR001638">
    <property type="entry name" value="Solute-binding_3/MltF_N"/>
</dbReference>
<evidence type="ECO:0000256" key="1">
    <source>
        <dbReference type="ARBA" id="ARBA00004196"/>
    </source>
</evidence>
<dbReference type="RefSeq" id="WP_035379621.1">
    <property type="nucleotide sequence ID" value="NZ_AZQP01000020.1"/>
</dbReference>
<evidence type="ECO:0000313" key="8">
    <source>
        <dbReference type="Proteomes" id="UP000019681"/>
    </source>
</evidence>
<dbReference type="PROSITE" id="PS01039">
    <property type="entry name" value="SBP_BACTERIAL_3"/>
    <property type="match status" value="1"/>
</dbReference>
<name>A0A017RWY7_9CLOT</name>
<gene>
    <name evidence="7" type="ORF">Q428_07635</name>
</gene>
<comment type="caution">
    <text evidence="7">The sequence shown here is derived from an EMBL/GenBank/DDBJ whole genome shotgun (WGS) entry which is preliminary data.</text>
</comment>
<dbReference type="SUPFAM" id="SSF53850">
    <property type="entry name" value="Periplasmic binding protein-like II"/>
    <property type="match status" value="1"/>
</dbReference>
<dbReference type="SMART" id="SM00062">
    <property type="entry name" value="PBPb"/>
    <property type="match status" value="1"/>
</dbReference>
<organism evidence="7 8">
    <name type="scientific">Fervidicella metallireducens AeB</name>
    <dbReference type="NCBI Taxonomy" id="1403537"/>
    <lineage>
        <taxon>Bacteria</taxon>
        <taxon>Bacillati</taxon>
        <taxon>Bacillota</taxon>
        <taxon>Clostridia</taxon>
        <taxon>Eubacteriales</taxon>
        <taxon>Clostridiaceae</taxon>
        <taxon>Fervidicella</taxon>
    </lineage>
</organism>
<evidence type="ECO:0000256" key="3">
    <source>
        <dbReference type="ARBA" id="ARBA00022729"/>
    </source>
</evidence>
<dbReference type="PANTHER" id="PTHR35936">
    <property type="entry name" value="MEMBRANE-BOUND LYTIC MUREIN TRANSGLYCOSYLASE F"/>
    <property type="match status" value="1"/>
</dbReference>
<comment type="similarity">
    <text evidence="2 4">Belongs to the bacterial solute-binding protein 3 family.</text>
</comment>
<proteinExistence type="inferred from homology"/>
<dbReference type="EMBL" id="AZQP01000020">
    <property type="protein sequence ID" value="EYE88445.1"/>
    <property type="molecule type" value="Genomic_DNA"/>
</dbReference>
<evidence type="ECO:0000256" key="2">
    <source>
        <dbReference type="ARBA" id="ARBA00010333"/>
    </source>
</evidence>
<protein>
    <submittedName>
        <fullName evidence="7">Amino acid ABC transporter substrate-binding protein</fullName>
    </submittedName>
</protein>
<sequence length="263" mass="29171">MKKIFVTFLVTVIVLGFIGCSSPKESNQLNSLEKIKKSGILTMGLDDSFPPMEFRDDNNNLQGFDIDLGNEIAKKLGVKAEFITTDFNGIILALTTGKFDMVLSTLSITDERKQTIDFSEPYIMEGIIVAIKGGNSTINNLEDLKGKIIACQMGSTSESAGQKISGIKELKKYDKITEAFHDLSIGRIDAVVVDELVGRYYMSKKSGEYEVLKDKLNDEPVGIGFKKEDVELKEAVQKAIEELKKDGTLSKLSIKWFGVDIYK</sequence>
<dbReference type="InterPro" id="IPR018313">
    <property type="entry name" value="SBP_3_CS"/>
</dbReference>
<dbReference type="GO" id="GO:0030313">
    <property type="term" value="C:cell envelope"/>
    <property type="evidence" value="ECO:0007669"/>
    <property type="project" value="UniProtKB-SubCell"/>
</dbReference>
<accession>A0A017RWY7</accession>
<dbReference type="AlphaFoldDB" id="A0A017RWY7"/>
<dbReference type="Gene3D" id="3.40.190.10">
    <property type="entry name" value="Periplasmic binding protein-like II"/>
    <property type="match status" value="2"/>
</dbReference>
<dbReference type="CDD" id="cd13530">
    <property type="entry name" value="PBP2_peptides_like"/>
    <property type="match status" value="1"/>
</dbReference>
<evidence type="ECO:0000259" key="5">
    <source>
        <dbReference type="SMART" id="SM00062"/>
    </source>
</evidence>
<evidence type="ECO:0000256" key="4">
    <source>
        <dbReference type="RuleBase" id="RU003744"/>
    </source>
</evidence>
<dbReference type="PROSITE" id="PS51257">
    <property type="entry name" value="PROKAR_LIPOPROTEIN"/>
    <property type="match status" value="1"/>
</dbReference>
<keyword evidence="8" id="KW-1185">Reference proteome</keyword>
<dbReference type="SMART" id="SM00079">
    <property type="entry name" value="PBPe"/>
    <property type="match status" value="1"/>
</dbReference>
<reference evidence="7 8" key="1">
    <citation type="journal article" date="2014" name="Genome Announc.">
        <title>Draft Genome Sequence of Fervidicella metallireducens Strain AeBT, an Iron-Reducing Thermoanaerobe from the Great Artesian Basin.</title>
        <authorList>
            <person name="Patel B.K."/>
        </authorList>
    </citation>
    <scope>NUCLEOTIDE SEQUENCE [LARGE SCALE GENOMIC DNA]</scope>
    <source>
        <strain evidence="7 8">AeB</strain>
    </source>
</reference>